<dbReference type="PANTHER" id="PTHR18968:SF13">
    <property type="entry name" value="ACETOLACTATE SYNTHASE CATALYTIC SUBUNIT, MITOCHONDRIAL"/>
    <property type="match status" value="1"/>
</dbReference>
<evidence type="ECO:0000256" key="12">
    <source>
        <dbReference type="RuleBase" id="RU003591"/>
    </source>
</evidence>
<evidence type="ECO:0000256" key="8">
    <source>
        <dbReference type="ARBA" id="ARBA00022842"/>
    </source>
</evidence>
<evidence type="ECO:0000259" key="14">
    <source>
        <dbReference type="Pfam" id="PF02775"/>
    </source>
</evidence>
<dbReference type="Pfam" id="PF02776">
    <property type="entry name" value="TPP_enzyme_N"/>
    <property type="match status" value="1"/>
</dbReference>
<dbReference type="RefSeq" id="WP_079493809.1">
    <property type="nucleotide sequence ID" value="NZ_FUZT01000010.1"/>
</dbReference>
<keyword evidence="9 12" id="KW-0786">Thiamine pyrophosphate</keyword>
<sequence length="540" mass="58306">MKVSNAIIKCLENEGIDIVFGYPGGAVVPIYESLRNSSIKHILVRQEQAAAHCASGFARAGNKTGVCIATSGPGATNLITGIATAYMDSIPLVVITGQVNSTSIGKDVFQEADIVGATEPFTKHNYLVKNPKDIPRIFKEAFYIASTGRPGPILIDIPLDIQKESIDFAYPKAVNIVGYKPTYVGHSGQIKRALKKLRDSKNPLICAGGGILCSGASKELKIFSEKAKIPVVHTLMGIGALPSDSDYYVGMVGSHGHSFSNKIVQQADLLMIIGARVGDRATAGFKLMNEKIDIIHIDIDPAEVGKNIDTTIPVVGDAKNILNQFIEKIQPLDTDDWMKRINLLKENSVIEYTGGDAFVNPKKALKTLSSIAPNDTIFTADVGQNQIWAARNLDINHNRKFFTSGGLGTMGYSLPAAIGAKVAKPDKSVVCILGDGSFQMSLGELATLCETREKIIILLFNNNRLGMVRELQDLKVGKGKYFGVDFTANPDFMKIADAYGLKSLRVSSDEDLKTAFITALDSKNSYIIECTIDPGIFSVL</sequence>
<comment type="cofactor">
    <cofactor evidence="12">
        <name>Mg(2+)</name>
        <dbReference type="ChEBI" id="CHEBI:18420"/>
    </cofactor>
    <text evidence="12">Binds 1 Mg(2+) ion per subunit.</text>
</comment>
<comment type="catalytic activity">
    <reaction evidence="11 12">
        <text>2 pyruvate + H(+) = (2S)-2-acetolactate + CO2</text>
        <dbReference type="Rhea" id="RHEA:25249"/>
        <dbReference type="ChEBI" id="CHEBI:15361"/>
        <dbReference type="ChEBI" id="CHEBI:15378"/>
        <dbReference type="ChEBI" id="CHEBI:16526"/>
        <dbReference type="ChEBI" id="CHEBI:58476"/>
        <dbReference type="EC" id="2.2.1.6"/>
    </reaction>
</comment>
<evidence type="ECO:0000256" key="7">
    <source>
        <dbReference type="ARBA" id="ARBA00022723"/>
    </source>
</evidence>
<evidence type="ECO:0000256" key="10">
    <source>
        <dbReference type="ARBA" id="ARBA00023304"/>
    </source>
</evidence>
<evidence type="ECO:0000256" key="5">
    <source>
        <dbReference type="ARBA" id="ARBA00022605"/>
    </source>
</evidence>
<name>A0A1T5M4N4_9FIRM</name>
<evidence type="ECO:0000259" key="13">
    <source>
        <dbReference type="Pfam" id="PF00205"/>
    </source>
</evidence>
<dbReference type="FunFam" id="3.40.50.1220:FF:000008">
    <property type="entry name" value="Acetolactate synthase"/>
    <property type="match status" value="1"/>
</dbReference>
<dbReference type="SUPFAM" id="SSF52518">
    <property type="entry name" value="Thiamin diphosphate-binding fold (THDP-binding)"/>
    <property type="match status" value="2"/>
</dbReference>
<gene>
    <name evidence="16" type="ORF">SAMN02194393_03815</name>
</gene>
<dbReference type="OrthoDB" id="4494979at2"/>
<evidence type="ECO:0000256" key="1">
    <source>
        <dbReference type="ARBA" id="ARBA00004974"/>
    </source>
</evidence>
<dbReference type="Gene3D" id="3.40.50.1220">
    <property type="entry name" value="TPP-binding domain"/>
    <property type="match status" value="1"/>
</dbReference>
<dbReference type="GO" id="GO:0000287">
    <property type="term" value="F:magnesium ion binding"/>
    <property type="evidence" value="ECO:0007669"/>
    <property type="project" value="UniProtKB-UniRule"/>
</dbReference>
<keyword evidence="7 12" id="KW-0479">Metal-binding</keyword>
<dbReference type="InterPro" id="IPR029061">
    <property type="entry name" value="THDP-binding"/>
</dbReference>
<evidence type="ECO:0000313" key="17">
    <source>
        <dbReference type="Proteomes" id="UP000190285"/>
    </source>
</evidence>
<keyword evidence="8 12" id="KW-0460">Magnesium</keyword>
<dbReference type="GO" id="GO:0030976">
    <property type="term" value="F:thiamine pyrophosphate binding"/>
    <property type="evidence" value="ECO:0007669"/>
    <property type="project" value="UniProtKB-UniRule"/>
</dbReference>
<keyword evidence="6 12" id="KW-0808">Transferase</keyword>
<dbReference type="NCBIfam" id="TIGR00118">
    <property type="entry name" value="acolac_lg"/>
    <property type="match status" value="1"/>
</dbReference>
<evidence type="ECO:0000256" key="2">
    <source>
        <dbReference type="ARBA" id="ARBA00005025"/>
    </source>
</evidence>
<comment type="cofactor">
    <cofactor evidence="12">
        <name>thiamine diphosphate</name>
        <dbReference type="ChEBI" id="CHEBI:58937"/>
    </cofactor>
    <text evidence="12">Binds 1 thiamine pyrophosphate per subunit.</text>
</comment>
<dbReference type="Proteomes" id="UP000190285">
    <property type="component" value="Unassembled WGS sequence"/>
</dbReference>
<evidence type="ECO:0000256" key="4">
    <source>
        <dbReference type="ARBA" id="ARBA00013145"/>
    </source>
</evidence>
<feature type="domain" description="Thiamine pyrophosphate enzyme TPP-binding" evidence="14">
    <location>
        <begin position="381"/>
        <end position="530"/>
    </location>
</feature>
<dbReference type="PROSITE" id="PS00187">
    <property type="entry name" value="TPP_ENZYMES"/>
    <property type="match status" value="1"/>
</dbReference>
<dbReference type="UniPathway" id="UPA00049">
    <property type="reaction ID" value="UER00059"/>
</dbReference>
<dbReference type="GO" id="GO:0005948">
    <property type="term" value="C:acetolactate synthase complex"/>
    <property type="evidence" value="ECO:0007669"/>
    <property type="project" value="TreeGrafter"/>
</dbReference>
<feature type="domain" description="Thiamine pyrophosphate enzyme N-terminal TPP-binding" evidence="15">
    <location>
        <begin position="1"/>
        <end position="115"/>
    </location>
</feature>
<dbReference type="SUPFAM" id="SSF52467">
    <property type="entry name" value="DHS-like NAD/FAD-binding domain"/>
    <property type="match status" value="1"/>
</dbReference>
<keyword evidence="5 12" id="KW-0028">Amino-acid biosynthesis</keyword>
<dbReference type="STRING" id="36842.SAMN02194393_03815"/>
<dbReference type="InterPro" id="IPR039368">
    <property type="entry name" value="AHAS_TPP"/>
</dbReference>
<dbReference type="InterPro" id="IPR045229">
    <property type="entry name" value="TPP_enz"/>
</dbReference>
<organism evidence="16 17">
    <name type="scientific">Maledivibacter halophilus</name>
    <dbReference type="NCBI Taxonomy" id="36842"/>
    <lineage>
        <taxon>Bacteria</taxon>
        <taxon>Bacillati</taxon>
        <taxon>Bacillota</taxon>
        <taxon>Clostridia</taxon>
        <taxon>Peptostreptococcales</taxon>
        <taxon>Caminicellaceae</taxon>
        <taxon>Maledivibacter</taxon>
    </lineage>
</organism>
<dbReference type="FunFam" id="3.40.50.970:FF:000007">
    <property type="entry name" value="Acetolactate synthase"/>
    <property type="match status" value="1"/>
</dbReference>
<dbReference type="EMBL" id="FUZT01000010">
    <property type="protein sequence ID" value="SKC83103.1"/>
    <property type="molecule type" value="Genomic_DNA"/>
</dbReference>
<feature type="domain" description="Thiamine pyrophosphate enzyme central" evidence="13">
    <location>
        <begin position="190"/>
        <end position="324"/>
    </location>
</feature>
<dbReference type="EC" id="2.2.1.6" evidence="4 12"/>
<dbReference type="CDD" id="cd02015">
    <property type="entry name" value="TPP_AHAS"/>
    <property type="match status" value="1"/>
</dbReference>
<keyword evidence="17" id="KW-1185">Reference proteome</keyword>
<dbReference type="Gene3D" id="3.40.50.970">
    <property type="match status" value="2"/>
</dbReference>
<comment type="pathway">
    <text evidence="1 12">Amino-acid biosynthesis; L-isoleucine biosynthesis; L-isoleucine from 2-oxobutanoate: step 1/4.</text>
</comment>
<comment type="pathway">
    <text evidence="2 12">Amino-acid biosynthesis; L-valine biosynthesis; L-valine from pyruvate: step 1/4.</text>
</comment>
<comment type="similarity">
    <text evidence="3 12">Belongs to the TPP enzyme family.</text>
</comment>
<evidence type="ECO:0000256" key="6">
    <source>
        <dbReference type="ARBA" id="ARBA00022679"/>
    </source>
</evidence>
<dbReference type="InterPro" id="IPR012846">
    <property type="entry name" value="Acetolactate_synth_lsu"/>
</dbReference>
<dbReference type="InterPro" id="IPR012001">
    <property type="entry name" value="Thiamin_PyroP_enz_TPP-bd_dom"/>
</dbReference>
<dbReference type="InterPro" id="IPR012000">
    <property type="entry name" value="Thiamin_PyroP_enz_cen_dom"/>
</dbReference>
<dbReference type="Pfam" id="PF00205">
    <property type="entry name" value="TPP_enzyme_M"/>
    <property type="match status" value="1"/>
</dbReference>
<dbReference type="InterPro" id="IPR011766">
    <property type="entry name" value="TPP_enzyme_TPP-bd"/>
</dbReference>
<dbReference type="GO" id="GO:0009099">
    <property type="term" value="P:L-valine biosynthetic process"/>
    <property type="evidence" value="ECO:0007669"/>
    <property type="project" value="UniProtKB-UniPathway"/>
</dbReference>
<dbReference type="GO" id="GO:0050660">
    <property type="term" value="F:flavin adenine dinucleotide binding"/>
    <property type="evidence" value="ECO:0007669"/>
    <property type="project" value="InterPro"/>
</dbReference>
<protein>
    <recommendedName>
        <fullName evidence="4 12">Acetolactate synthase</fullName>
        <ecNumber evidence="4 12">2.2.1.6</ecNumber>
    </recommendedName>
</protein>
<dbReference type="GO" id="GO:0003984">
    <property type="term" value="F:acetolactate synthase activity"/>
    <property type="evidence" value="ECO:0007669"/>
    <property type="project" value="UniProtKB-EC"/>
</dbReference>
<dbReference type="GO" id="GO:0009097">
    <property type="term" value="P:isoleucine biosynthetic process"/>
    <property type="evidence" value="ECO:0007669"/>
    <property type="project" value="UniProtKB-UniPathway"/>
</dbReference>
<keyword evidence="10 12" id="KW-0100">Branched-chain amino acid biosynthesis</keyword>
<dbReference type="UniPathway" id="UPA00047">
    <property type="reaction ID" value="UER00055"/>
</dbReference>
<dbReference type="Pfam" id="PF02775">
    <property type="entry name" value="TPP_enzyme_C"/>
    <property type="match status" value="1"/>
</dbReference>
<evidence type="ECO:0000313" key="16">
    <source>
        <dbReference type="EMBL" id="SKC83103.1"/>
    </source>
</evidence>
<accession>A0A1T5M4N4</accession>
<dbReference type="CDD" id="cd07035">
    <property type="entry name" value="TPP_PYR_POX_like"/>
    <property type="match status" value="1"/>
</dbReference>
<dbReference type="AlphaFoldDB" id="A0A1T5M4N4"/>
<evidence type="ECO:0000256" key="9">
    <source>
        <dbReference type="ARBA" id="ARBA00023052"/>
    </source>
</evidence>
<dbReference type="PANTHER" id="PTHR18968">
    <property type="entry name" value="THIAMINE PYROPHOSPHATE ENZYMES"/>
    <property type="match status" value="1"/>
</dbReference>
<dbReference type="InterPro" id="IPR000399">
    <property type="entry name" value="TPP-bd_CS"/>
</dbReference>
<evidence type="ECO:0000259" key="15">
    <source>
        <dbReference type="Pfam" id="PF02776"/>
    </source>
</evidence>
<evidence type="ECO:0000256" key="3">
    <source>
        <dbReference type="ARBA" id="ARBA00007812"/>
    </source>
</evidence>
<dbReference type="InterPro" id="IPR029035">
    <property type="entry name" value="DHS-like_NAD/FAD-binding_dom"/>
</dbReference>
<proteinExistence type="inferred from homology"/>
<evidence type="ECO:0000256" key="11">
    <source>
        <dbReference type="ARBA" id="ARBA00048670"/>
    </source>
</evidence>
<reference evidence="17" key="1">
    <citation type="submission" date="2017-02" db="EMBL/GenBank/DDBJ databases">
        <authorList>
            <person name="Varghese N."/>
            <person name="Submissions S."/>
        </authorList>
    </citation>
    <scope>NUCLEOTIDE SEQUENCE [LARGE SCALE GENOMIC DNA]</scope>
    <source>
        <strain evidence="17">M1</strain>
    </source>
</reference>